<evidence type="ECO:0000313" key="3">
    <source>
        <dbReference type="Proteomes" id="UP001164693"/>
    </source>
</evidence>
<protein>
    <submittedName>
        <fullName evidence="2">DUF6314 family protein</fullName>
    </submittedName>
</protein>
<accession>A0ABY7K0A8</accession>
<dbReference type="InterPro" id="IPR045632">
    <property type="entry name" value="DUF6314"/>
</dbReference>
<reference evidence="2" key="1">
    <citation type="submission" date="2022-05" db="EMBL/GenBank/DDBJ databases">
        <title>Jatrophihabitans sp. SB3-54 whole genome sequence.</title>
        <authorList>
            <person name="Suh M.K."/>
            <person name="Eom M.K."/>
            <person name="Kim J.S."/>
            <person name="Kim H.S."/>
            <person name="Do H.E."/>
            <person name="Shin Y.K."/>
            <person name="Lee J.-S."/>
        </authorList>
    </citation>
    <scope>NUCLEOTIDE SEQUENCE</scope>
    <source>
        <strain evidence="2">SB3-54</strain>
    </source>
</reference>
<dbReference type="EMBL" id="CP097463">
    <property type="protein sequence ID" value="WAX57022.1"/>
    <property type="molecule type" value="Genomic_DNA"/>
</dbReference>
<proteinExistence type="predicted"/>
<name>A0ABY7K0A8_9ACTN</name>
<dbReference type="Proteomes" id="UP001164693">
    <property type="component" value="Chromosome"/>
</dbReference>
<organism evidence="2 3">
    <name type="scientific">Jatrophihabitans cynanchi</name>
    <dbReference type="NCBI Taxonomy" id="2944128"/>
    <lineage>
        <taxon>Bacteria</taxon>
        <taxon>Bacillati</taxon>
        <taxon>Actinomycetota</taxon>
        <taxon>Actinomycetes</taxon>
        <taxon>Jatrophihabitantales</taxon>
        <taxon>Jatrophihabitantaceae</taxon>
        <taxon>Jatrophihabitans</taxon>
    </lineage>
</organism>
<evidence type="ECO:0000313" key="2">
    <source>
        <dbReference type="EMBL" id="WAX57022.1"/>
    </source>
</evidence>
<evidence type="ECO:0000259" key="1">
    <source>
        <dbReference type="Pfam" id="PF19834"/>
    </source>
</evidence>
<sequence length="140" mass="15656">MISTCDPALVSGEWSIDRDLADLRAGRTGRFVGTLHVDADGAGYSWREQGELTWGEYTGTAGRLLRLARHEGQWWMCFADGGLFHPWRPGAEVVHPCAADLYRGTVVIEGPDPARFEITWDVTGPAKRQRIVSRMRRSGR</sequence>
<feature type="domain" description="DUF6314" evidence="1">
    <location>
        <begin position="11"/>
        <end position="137"/>
    </location>
</feature>
<dbReference type="RefSeq" id="WP_269443557.1">
    <property type="nucleotide sequence ID" value="NZ_CP097463.1"/>
</dbReference>
<gene>
    <name evidence="2" type="ORF">M6B22_21260</name>
</gene>
<keyword evidence="3" id="KW-1185">Reference proteome</keyword>
<dbReference type="Pfam" id="PF19834">
    <property type="entry name" value="DUF6314"/>
    <property type="match status" value="1"/>
</dbReference>